<sequence>MKFKEILQDKALLTKYVVLIFAVINSVLNLVGIQTIGDEQINDIASAVTTLASLYLAVNVRAHEIKSIKSKEHKTKHEREVN</sequence>
<protein>
    <submittedName>
        <fullName evidence="2">Phage holin</fullName>
    </submittedName>
</protein>
<evidence type="ECO:0000313" key="3">
    <source>
        <dbReference type="Proteomes" id="UP000253597"/>
    </source>
</evidence>
<proteinExistence type="predicted"/>
<name>A0A9X8NUW1_BACCE</name>
<comment type="caution">
    <text evidence="2">The sequence shown here is derived from an EMBL/GenBank/DDBJ whole genome shotgun (WGS) entry which is preliminary data.</text>
</comment>
<gene>
    <name evidence="2" type="ORF">DR116_0016645</name>
</gene>
<reference evidence="2 3" key="1">
    <citation type="submission" date="2019-01" db="EMBL/GenBank/DDBJ databases">
        <title>Draft genome sequence of heavy metal resistant Bacillus cereus NWUAB01.</title>
        <authorList>
            <person name="Babalola O."/>
            <person name="Aremu B.R."/>
            <person name="Ayangbenro A.S."/>
        </authorList>
    </citation>
    <scope>NUCLEOTIDE SEQUENCE [LARGE SCALE GENOMIC DNA]</scope>
    <source>
        <strain evidence="2 3">NWUAB01</strain>
    </source>
</reference>
<evidence type="ECO:0000256" key="1">
    <source>
        <dbReference type="SAM" id="Phobius"/>
    </source>
</evidence>
<keyword evidence="1" id="KW-0472">Membrane</keyword>
<dbReference type="AlphaFoldDB" id="A0A9X8NUW1"/>
<dbReference type="Proteomes" id="UP000253597">
    <property type="component" value="Unassembled WGS sequence"/>
</dbReference>
<organism evidence="2 3">
    <name type="scientific">Bacillus cereus</name>
    <dbReference type="NCBI Taxonomy" id="1396"/>
    <lineage>
        <taxon>Bacteria</taxon>
        <taxon>Bacillati</taxon>
        <taxon>Bacillota</taxon>
        <taxon>Bacilli</taxon>
        <taxon>Bacillales</taxon>
        <taxon>Bacillaceae</taxon>
        <taxon>Bacillus</taxon>
        <taxon>Bacillus cereus group</taxon>
    </lineage>
</organism>
<dbReference type="RefSeq" id="WP_113302913.1">
    <property type="nucleotide sequence ID" value="NZ_QNGD03000008.1"/>
</dbReference>
<evidence type="ECO:0000313" key="2">
    <source>
        <dbReference type="EMBL" id="RWQ72957.1"/>
    </source>
</evidence>
<accession>A0A9X8NUW1</accession>
<feature type="transmembrane region" description="Helical" evidence="1">
    <location>
        <begin position="44"/>
        <end position="62"/>
    </location>
</feature>
<keyword evidence="1" id="KW-1133">Transmembrane helix</keyword>
<feature type="transmembrane region" description="Helical" evidence="1">
    <location>
        <begin position="12"/>
        <end position="32"/>
    </location>
</feature>
<dbReference type="EMBL" id="QNGD03000008">
    <property type="protein sequence ID" value="RWQ72957.1"/>
    <property type="molecule type" value="Genomic_DNA"/>
</dbReference>
<keyword evidence="1" id="KW-0812">Transmembrane</keyword>